<reference evidence="12 13" key="1">
    <citation type="submission" date="2018-11" db="EMBL/GenBank/DDBJ databases">
        <title>Sequencing Av. paragallinarum serogroups.</title>
        <authorList>
            <person name="Hellmuth J.E."/>
            <person name="Boucher C.E."/>
            <person name="Cason E.D."/>
        </authorList>
    </citation>
    <scope>NUCLEOTIDE SEQUENCE [LARGE SCALE GENOMIC DNA]</scope>
    <source>
        <strain evidence="12 13">SA-3</strain>
    </source>
</reference>
<dbReference type="RefSeq" id="WP_130238393.1">
    <property type="nucleotide sequence ID" value="NZ_RQXS01000001.1"/>
</dbReference>
<dbReference type="AlphaFoldDB" id="A0A8B3TF47"/>
<name>A0A8B3TF47_AVIPA</name>
<evidence type="ECO:0000256" key="9">
    <source>
        <dbReference type="ARBA" id="ARBA00023237"/>
    </source>
</evidence>
<evidence type="ECO:0000256" key="4">
    <source>
        <dbReference type="ARBA" id="ARBA00022692"/>
    </source>
</evidence>
<dbReference type="GO" id="GO:0015288">
    <property type="term" value="F:porin activity"/>
    <property type="evidence" value="ECO:0007669"/>
    <property type="project" value="UniProtKB-KW"/>
</dbReference>
<comment type="subcellular location">
    <subcellularLocation>
        <location evidence="1">Cell outer membrane</location>
        <topology evidence="1">Multi-pass membrane protein</topology>
    </subcellularLocation>
</comment>
<dbReference type="Proteomes" id="UP000294229">
    <property type="component" value="Unassembled WGS sequence"/>
</dbReference>
<keyword evidence="2" id="KW-0813">Transport</keyword>
<comment type="caution">
    <text evidence="12">The sequence shown here is derived from an EMBL/GenBank/DDBJ whole genome shotgun (WGS) entry which is preliminary data.</text>
</comment>
<accession>A0A8B3TF47</accession>
<evidence type="ECO:0000256" key="7">
    <source>
        <dbReference type="ARBA" id="ARBA00023114"/>
    </source>
</evidence>
<evidence type="ECO:0000313" key="13">
    <source>
        <dbReference type="Proteomes" id="UP000294229"/>
    </source>
</evidence>
<dbReference type="PANTHER" id="PTHR34501:SF2">
    <property type="entry name" value="OUTER MEMBRANE PORIN F-RELATED"/>
    <property type="match status" value="1"/>
</dbReference>
<dbReference type="GO" id="GO:0009279">
    <property type="term" value="C:cell outer membrane"/>
    <property type="evidence" value="ECO:0007669"/>
    <property type="project" value="UniProtKB-SubCell"/>
</dbReference>
<feature type="signal peptide" evidence="10">
    <location>
        <begin position="1"/>
        <end position="20"/>
    </location>
</feature>
<dbReference type="CDD" id="cd00342">
    <property type="entry name" value="gram_neg_porins"/>
    <property type="match status" value="1"/>
</dbReference>
<feature type="domain" description="Porin" evidence="11">
    <location>
        <begin position="7"/>
        <end position="344"/>
    </location>
</feature>
<keyword evidence="5 10" id="KW-0732">Signal</keyword>
<evidence type="ECO:0000256" key="3">
    <source>
        <dbReference type="ARBA" id="ARBA00022452"/>
    </source>
</evidence>
<dbReference type="Gene3D" id="2.40.160.10">
    <property type="entry name" value="Porin"/>
    <property type="match status" value="1"/>
</dbReference>
<dbReference type="InterPro" id="IPR023614">
    <property type="entry name" value="Porin_dom_sf"/>
</dbReference>
<evidence type="ECO:0000256" key="1">
    <source>
        <dbReference type="ARBA" id="ARBA00004571"/>
    </source>
</evidence>
<keyword evidence="3" id="KW-1134">Transmembrane beta strand</keyword>
<gene>
    <name evidence="12" type="ORF">EIG79_00465</name>
</gene>
<evidence type="ECO:0000256" key="6">
    <source>
        <dbReference type="ARBA" id="ARBA00023065"/>
    </source>
</evidence>
<dbReference type="EMBL" id="RQXS01000001">
    <property type="protein sequence ID" value="RZN61550.1"/>
    <property type="molecule type" value="Genomic_DNA"/>
</dbReference>
<evidence type="ECO:0000256" key="8">
    <source>
        <dbReference type="ARBA" id="ARBA00023136"/>
    </source>
</evidence>
<organism evidence="12 13">
    <name type="scientific">Avibacterium paragallinarum</name>
    <name type="common">Haemophilus gallinarum</name>
    <dbReference type="NCBI Taxonomy" id="728"/>
    <lineage>
        <taxon>Bacteria</taxon>
        <taxon>Pseudomonadati</taxon>
        <taxon>Pseudomonadota</taxon>
        <taxon>Gammaproteobacteria</taxon>
        <taxon>Pasteurellales</taxon>
        <taxon>Pasteurellaceae</taxon>
        <taxon>Avibacterium</taxon>
    </lineage>
</organism>
<dbReference type="GO" id="GO:0046930">
    <property type="term" value="C:pore complex"/>
    <property type="evidence" value="ECO:0007669"/>
    <property type="project" value="UniProtKB-KW"/>
</dbReference>
<evidence type="ECO:0000256" key="5">
    <source>
        <dbReference type="ARBA" id="ARBA00022729"/>
    </source>
</evidence>
<dbReference type="InterPro" id="IPR033900">
    <property type="entry name" value="Gram_neg_porin_domain"/>
</dbReference>
<protein>
    <submittedName>
        <fullName evidence="12">Porin</fullName>
    </submittedName>
</protein>
<sequence>MKKTLIALAVITMFSSAANAAVIYEKEGTKIDIDGRMHFELRNDSGKRSDLQDAGSRVRVRAFQEIGNGFSTYGAVEFRFSTKKDGSEQSIGSDLRAHRFFAGIKQKDIGELTFGKQLHLGDLVPKANYSYDLGANSFFGAHSKVAHFISVPFNGVRVSADYYFGNADSSKSSAISGASGETKADEGKGYGFGVFYDGKFNGLNIRAGSAYTEVTHSSTGKKEDEFKLKRGGLGIDVKYSIVTFGIDWAFAKAGNKGNQKAESSRIGFQKIGDSVSGLTLNKNDRFLVGVKVDATKQNAVYGEYYFGKGKKANGDVVKMTGWALGVDHRFTNNIAVYLEGGKGKVTDKNGKILNNGGKSNRLVGLGVRMLF</sequence>
<evidence type="ECO:0000313" key="12">
    <source>
        <dbReference type="EMBL" id="RZN61550.1"/>
    </source>
</evidence>
<evidence type="ECO:0000259" key="11">
    <source>
        <dbReference type="Pfam" id="PF13609"/>
    </source>
</evidence>
<evidence type="ECO:0000256" key="10">
    <source>
        <dbReference type="SAM" id="SignalP"/>
    </source>
</evidence>
<dbReference type="SUPFAM" id="SSF56935">
    <property type="entry name" value="Porins"/>
    <property type="match status" value="1"/>
</dbReference>
<dbReference type="Pfam" id="PF13609">
    <property type="entry name" value="Porin_4"/>
    <property type="match status" value="1"/>
</dbReference>
<keyword evidence="4" id="KW-0812">Transmembrane</keyword>
<keyword evidence="8" id="KW-0472">Membrane</keyword>
<proteinExistence type="predicted"/>
<dbReference type="InterPro" id="IPR050298">
    <property type="entry name" value="Gram-neg_bact_OMP"/>
</dbReference>
<keyword evidence="9" id="KW-0998">Cell outer membrane</keyword>
<evidence type="ECO:0000256" key="2">
    <source>
        <dbReference type="ARBA" id="ARBA00022448"/>
    </source>
</evidence>
<dbReference type="PANTHER" id="PTHR34501">
    <property type="entry name" value="PROTEIN YDDL-RELATED"/>
    <property type="match status" value="1"/>
</dbReference>
<feature type="chain" id="PRO_5032902491" evidence="10">
    <location>
        <begin position="21"/>
        <end position="371"/>
    </location>
</feature>
<keyword evidence="6" id="KW-0406">Ion transport</keyword>
<dbReference type="GO" id="GO:0006811">
    <property type="term" value="P:monoatomic ion transport"/>
    <property type="evidence" value="ECO:0007669"/>
    <property type="project" value="UniProtKB-KW"/>
</dbReference>
<keyword evidence="7" id="KW-0626">Porin</keyword>